<comment type="similarity">
    <text evidence="1">Belongs to the UPF0065 (bug) family.</text>
</comment>
<dbReference type="Proteomes" id="UP000542125">
    <property type="component" value="Unassembled WGS sequence"/>
</dbReference>
<dbReference type="InterPro" id="IPR042100">
    <property type="entry name" value="Bug_dom1"/>
</dbReference>
<dbReference type="Pfam" id="PF03401">
    <property type="entry name" value="TctC"/>
    <property type="match status" value="1"/>
</dbReference>
<dbReference type="RefSeq" id="WP_179583619.1">
    <property type="nucleotide sequence ID" value="NZ_JACBYR010000001.1"/>
</dbReference>
<protein>
    <submittedName>
        <fullName evidence="3">Tripartite-type tricarboxylate transporter receptor subunit TctC</fullName>
    </submittedName>
</protein>
<proteinExistence type="inferred from homology"/>
<dbReference type="AlphaFoldDB" id="A0A7Y9LKH5"/>
<accession>A0A7Y9LKH5</accession>
<dbReference type="InterPro" id="IPR005064">
    <property type="entry name" value="BUG"/>
</dbReference>
<keyword evidence="3" id="KW-0675">Receptor</keyword>
<name>A0A7Y9LKH5_9BURK</name>
<dbReference type="Gene3D" id="3.40.190.10">
    <property type="entry name" value="Periplasmic binding protein-like II"/>
    <property type="match status" value="1"/>
</dbReference>
<sequence length="122" mass="12610">MSAFAAATGIDIVHVPCKGAGTAIQDLIAGRVDMMVTGLLGLKDHIAAKRMILLATTGQSRTPATPDVPSVSEAAGIPDYAVDSWQAIFAPAGLAGIHRQGPAPAGRHCRPHQEMTSNPFAE</sequence>
<organism evidence="3 4">
    <name type="scientific">Pigmentiphaga litoralis</name>
    <dbReference type="NCBI Taxonomy" id="516702"/>
    <lineage>
        <taxon>Bacteria</taxon>
        <taxon>Pseudomonadati</taxon>
        <taxon>Pseudomonadota</taxon>
        <taxon>Betaproteobacteria</taxon>
        <taxon>Burkholderiales</taxon>
        <taxon>Alcaligenaceae</taxon>
        <taxon>Pigmentiphaga</taxon>
    </lineage>
</organism>
<feature type="region of interest" description="Disordered" evidence="2">
    <location>
        <begin position="99"/>
        <end position="122"/>
    </location>
</feature>
<evidence type="ECO:0000256" key="1">
    <source>
        <dbReference type="ARBA" id="ARBA00006987"/>
    </source>
</evidence>
<evidence type="ECO:0000313" key="3">
    <source>
        <dbReference type="EMBL" id="NYE81542.1"/>
    </source>
</evidence>
<evidence type="ECO:0000313" key="4">
    <source>
        <dbReference type="Proteomes" id="UP000542125"/>
    </source>
</evidence>
<gene>
    <name evidence="3" type="ORF">FHW18_000813</name>
</gene>
<dbReference type="PANTHER" id="PTHR42928">
    <property type="entry name" value="TRICARBOXYLATE-BINDING PROTEIN"/>
    <property type="match status" value="1"/>
</dbReference>
<comment type="caution">
    <text evidence="3">The sequence shown here is derived from an EMBL/GenBank/DDBJ whole genome shotgun (WGS) entry which is preliminary data.</text>
</comment>
<evidence type="ECO:0000256" key="2">
    <source>
        <dbReference type="SAM" id="MobiDB-lite"/>
    </source>
</evidence>
<dbReference type="EMBL" id="JACBYR010000001">
    <property type="protein sequence ID" value="NYE81542.1"/>
    <property type="molecule type" value="Genomic_DNA"/>
</dbReference>
<dbReference type="SUPFAM" id="SSF53850">
    <property type="entry name" value="Periplasmic binding protein-like II"/>
    <property type="match status" value="1"/>
</dbReference>
<dbReference type="Gene3D" id="3.40.190.150">
    <property type="entry name" value="Bordetella uptake gene, domain 1"/>
    <property type="match status" value="1"/>
</dbReference>
<dbReference type="PANTHER" id="PTHR42928:SF5">
    <property type="entry name" value="BLR1237 PROTEIN"/>
    <property type="match status" value="1"/>
</dbReference>
<reference evidence="3 4" key="1">
    <citation type="submission" date="2020-07" db="EMBL/GenBank/DDBJ databases">
        <title>Genomic Encyclopedia of Type Strains, Phase IV (KMG-V): Genome sequencing to study the core and pangenomes of soil and plant-associated prokaryotes.</title>
        <authorList>
            <person name="Whitman W."/>
        </authorList>
    </citation>
    <scope>NUCLEOTIDE SEQUENCE [LARGE SCALE GENOMIC DNA]</scope>
    <source>
        <strain evidence="3 4">SAS40</strain>
    </source>
</reference>
<keyword evidence="4" id="KW-1185">Reference proteome</keyword>